<dbReference type="EMBL" id="SMOG01000040">
    <property type="protein sequence ID" value="TDF72450.1"/>
    <property type="molecule type" value="Genomic_DNA"/>
</dbReference>
<evidence type="ECO:0000313" key="2">
    <source>
        <dbReference type="Proteomes" id="UP000294588"/>
    </source>
</evidence>
<feature type="non-terminal residue" evidence="1">
    <location>
        <position position="136"/>
    </location>
</feature>
<dbReference type="Proteomes" id="UP000294588">
    <property type="component" value="Unassembled WGS sequence"/>
</dbReference>
<evidence type="ECO:0000313" key="1">
    <source>
        <dbReference type="EMBL" id="TDF72450.1"/>
    </source>
</evidence>
<gene>
    <name evidence="1" type="ORF">E0946_06995</name>
</gene>
<reference evidence="1" key="1">
    <citation type="submission" date="2019-03" db="EMBL/GenBank/DDBJ databases">
        <title>Candidatus Syntrophosphaera thermopropionivorans: a novel player in syntrophic propionate oxidation during anaerobic digestion.</title>
        <authorList>
            <person name="Dyksma S."/>
        </authorList>
    </citation>
    <scope>NUCLEOTIDE SEQUENCE</scope>
    <source>
        <strain evidence="1">W5</strain>
    </source>
</reference>
<comment type="caution">
    <text evidence="1">The sequence shown here is derived from an EMBL/GenBank/DDBJ whole genome shotgun (WGS) entry which is preliminary data.</text>
</comment>
<accession>A0AC61QHL6</accession>
<protein>
    <submittedName>
        <fullName evidence="1">AAA family ATPase</fullName>
    </submittedName>
</protein>
<organism evidence="1 2">
    <name type="scientific">Candidatus Syntrophosphaera thermopropionivorans</name>
    <dbReference type="NCBI Taxonomy" id="2593015"/>
    <lineage>
        <taxon>Bacteria</taxon>
        <taxon>Pseudomonadati</taxon>
        <taxon>Candidatus Cloacimonadota</taxon>
        <taxon>Candidatus Cloacimonadia</taxon>
        <taxon>Candidatus Cloacimonadales</taxon>
        <taxon>Candidatus Cloacimonadaceae</taxon>
        <taxon>Candidatus Syntrophosphaera</taxon>
    </lineage>
</organism>
<name>A0AC61QHL6_9BACT</name>
<keyword evidence="2" id="KW-1185">Reference proteome</keyword>
<sequence>MSYIVLARKYRPQTFAEVYAQEHITEVLQNAILSNRIAHAYLFTGPRGVGKTSMARILAKSLNCVEGPTITPCNKCHNCVEIAAGISADVIEIDGASNTGVDDIRELQRELLYAPSQSSYKIYIIDEVHMLSKNAF</sequence>
<proteinExistence type="predicted"/>